<dbReference type="PIRSF" id="PIRSF006060">
    <property type="entry name" value="AA_transporter"/>
    <property type="match status" value="1"/>
</dbReference>
<reference evidence="7 8" key="1">
    <citation type="journal article" date="2010" name="J. Bacteriol.">
        <title>Genome sequence of the oligotrophic marine Gammaproteobacterium HTCC2143, isolated from the Oregon Coast.</title>
        <authorList>
            <person name="Oh H.M."/>
            <person name="Kang I."/>
            <person name="Ferriera S."/>
            <person name="Giovannoni S.J."/>
            <person name="Cho J.C."/>
        </authorList>
    </citation>
    <scope>NUCLEOTIDE SEQUENCE [LARGE SCALE GENOMIC DNA]</scope>
    <source>
        <strain evidence="7 8">HTCC2143</strain>
    </source>
</reference>
<dbReference type="InterPro" id="IPR002293">
    <property type="entry name" value="AA/rel_permease1"/>
</dbReference>
<evidence type="ECO:0000256" key="4">
    <source>
        <dbReference type="ARBA" id="ARBA00022989"/>
    </source>
</evidence>
<feature type="transmembrane region" description="Helical" evidence="6">
    <location>
        <begin position="275"/>
        <end position="300"/>
    </location>
</feature>
<dbReference type="Gene3D" id="1.20.1740.10">
    <property type="entry name" value="Amino acid/polyamine transporter I"/>
    <property type="match status" value="1"/>
</dbReference>
<dbReference type="OrthoDB" id="9804700at2"/>
<evidence type="ECO:0000256" key="3">
    <source>
        <dbReference type="ARBA" id="ARBA00022692"/>
    </source>
</evidence>
<sequence length="414" mass="43861">MTQQYSLQRTLGFSTVTFYGVGAILGAGIYVLIGEVAGLAGYAAPLSFIVAAVIAIFSAFSYAELSARFPKSAGEAVYIEQAFGCKWLTITVGLLVILTGIVSAATMTTGIVGYAQVFVTLPSFALITVFVIAISSIAIWGIKQSAWLVTAITVLEVAGLLYVVYVASDNLTSLSIPPLPAGADMDSSVATGILLGSFLAFYAYIGFEDMVNIAEEIKQPEKVLPVAIVLALVIATLLYMLVAYTALSVLSPAQLSASKAPLADVVISKGYSGSWISLISLVAVINGAIIQIIMASRVIYGMASRELFPVWLASVNRVTSTPIPATLLCAAAVLILALLFPLSTLAQLTSLIVLSVFVLVNVALIRLNRRFLAGAKESKDTGHKTVNFPRWIPYIGALLCVGMLLVKAIFWWSL</sequence>
<dbReference type="Pfam" id="PF13520">
    <property type="entry name" value="AA_permease_2"/>
    <property type="match status" value="1"/>
</dbReference>
<organism evidence="7 8">
    <name type="scientific">marine gamma proteobacterium HTCC2143</name>
    <dbReference type="NCBI Taxonomy" id="247633"/>
    <lineage>
        <taxon>Bacteria</taxon>
        <taxon>Pseudomonadati</taxon>
        <taxon>Pseudomonadota</taxon>
        <taxon>Gammaproteobacteria</taxon>
        <taxon>Cellvibrionales</taxon>
        <taxon>Spongiibacteraceae</taxon>
        <taxon>BD1-7 clade</taxon>
    </lineage>
</organism>
<dbReference type="eggNOG" id="COG0531">
    <property type="taxonomic scope" value="Bacteria"/>
</dbReference>
<feature type="transmembrane region" description="Helical" evidence="6">
    <location>
        <begin position="84"/>
        <end position="105"/>
    </location>
</feature>
<evidence type="ECO:0000256" key="6">
    <source>
        <dbReference type="SAM" id="Phobius"/>
    </source>
</evidence>
<evidence type="ECO:0000256" key="5">
    <source>
        <dbReference type="ARBA" id="ARBA00023136"/>
    </source>
</evidence>
<feature type="transmembrane region" description="Helical" evidence="6">
    <location>
        <begin position="39"/>
        <end position="63"/>
    </location>
</feature>
<feature type="transmembrane region" description="Helical" evidence="6">
    <location>
        <begin position="146"/>
        <end position="167"/>
    </location>
</feature>
<proteinExistence type="predicted"/>
<dbReference type="GO" id="GO:0016020">
    <property type="term" value="C:membrane"/>
    <property type="evidence" value="ECO:0007669"/>
    <property type="project" value="UniProtKB-SubCell"/>
</dbReference>
<evidence type="ECO:0000256" key="1">
    <source>
        <dbReference type="ARBA" id="ARBA00004141"/>
    </source>
</evidence>
<dbReference type="EMBL" id="AAVT01000006">
    <property type="protein sequence ID" value="EAW30869.1"/>
    <property type="molecule type" value="Genomic_DNA"/>
</dbReference>
<evidence type="ECO:0000256" key="2">
    <source>
        <dbReference type="ARBA" id="ARBA00022448"/>
    </source>
</evidence>
<name>A0YEN3_9GAMM</name>
<evidence type="ECO:0008006" key="9">
    <source>
        <dbReference type="Google" id="ProtNLM"/>
    </source>
</evidence>
<feature type="transmembrane region" description="Helical" evidence="6">
    <location>
        <begin position="111"/>
        <end position="134"/>
    </location>
</feature>
<keyword evidence="4 6" id="KW-1133">Transmembrane helix</keyword>
<keyword evidence="8" id="KW-1185">Reference proteome</keyword>
<gene>
    <name evidence="7" type="ORF">GP2143_03059</name>
</gene>
<comment type="subcellular location">
    <subcellularLocation>
        <location evidence="1">Membrane</location>
        <topology evidence="1">Multi-pass membrane protein</topology>
    </subcellularLocation>
</comment>
<feature type="transmembrane region" description="Helical" evidence="6">
    <location>
        <begin position="388"/>
        <end position="412"/>
    </location>
</feature>
<evidence type="ECO:0000313" key="8">
    <source>
        <dbReference type="Proteomes" id="UP000004931"/>
    </source>
</evidence>
<comment type="caution">
    <text evidence="7">The sequence shown here is derived from an EMBL/GenBank/DDBJ whole genome shotgun (WGS) entry which is preliminary data.</text>
</comment>
<dbReference type="PANTHER" id="PTHR43243:SF4">
    <property type="entry name" value="CATIONIC AMINO ACID TRANSPORTER 4"/>
    <property type="match status" value="1"/>
</dbReference>
<feature type="transmembrane region" description="Helical" evidence="6">
    <location>
        <begin position="226"/>
        <end position="247"/>
    </location>
</feature>
<evidence type="ECO:0000313" key="7">
    <source>
        <dbReference type="EMBL" id="EAW30869.1"/>
    </source>
</evidence>
<feature type="transmembrane region" description="Helical" evidence="6">
    <location>
        <begin position="12"/>
        <end position="33"/>
    </location>
</feature>
<dbReference type="AlphaFoldDB" id="A0YEN3"/>
<accession>A0YEN3</accession>
<feature type="transmembrane region" description="Helical" evidence="6">
    <location>
        <begin position="187"/>
        <end position="205"/>
    </location>
</feature>
<feature type="transmembrane region" description="Helical" evidence="6">
    <location>
        <begin position="321"/>
        <end position="342"/>
    </location>
</feature>
<dbReference type="PANTHER" id="PTHR43243">
    <property type="entry name" value="INNER MEMBRANE TRANSPORTER YGJI-RELATED"/>
    <property type="match status" value="1"/>
</dbReference>
<dbReference type="GO" id="GO:0015171">
    <property type="term" value="F:amino acid transmembrane transporter activity"/>
    <property type="evidence" value="ECO:0007669"/>
    <property type="project" value="TreeGrafter"/>
</dbReference>
<keyword evidence="2" id="KW-0813">Transport</keyword>
<protein>
    <recommendedName>
        <fullName evidence="9">Amino acid permease</fullName>
    </recommendedName>
</protein>
<dbReference type="Proteomes" id="UP000004931">
    <property type="component" value="Unassembled WGS sequence"/>
</dbReference>
<keyword evidence="3 6" id="KW-0812">Transmembrane</keyword>
<keyword evidence="5 6" id="KW-0472">Membrane</keyword>
<dbReference type="STRING" id="247633.GP2143_03059"/>
<feature type="transmembrane region" description="Helical" evidence="6">
    <location>
        <begin position="348"/>
        <end position="367"/>
    </location>
</feature>